<evidence type="ECO:0000259" key="2">
    <source>
        <dbReference type="SMART" id="SM00418"/>
    </source>
</evidence>
<dbReference type="SMART" id="SM00418">
    <property type="entry name" value="HTH_ARSR"/>
    <property type="match status" value="1"/>
</dbReference>
<dbReference type="EMBL" id="CP058909">
    <property type="protein sequence ID" value="QLH82495.1"/>
    <property type="molecule type" value="Genomic_DNA"/>
</dbReference>
<feature type="compositionally biased region" description="Basic and acidic residues" evidence="1">
    <location>
        <begin position="1"/>
        <end position="28"/>
    </location>
</feature>
<dbReference type="InterPro" id="IPR036390">
    <property type="entry name" value="WH_DNA-bd_sf"/>
</dbReference>
<dbReference type="Pfam" id="PF12840">
    <property type="entry name" value="HTH_20"/>
    <property type="match status" value="1"/>
</dbReference>
<dbReference type="OrthoDB" id="74749at2157"/>
<evidence type="ECO:0000256" key="1">
    <source>
        <dbReference type="SAM" id="MobiDB-lite"/>
    </source>
</evidence>
<dbReference type="InterPro" id="IPR036388">
    <property type="entry name" value="WH-like_DNA-bd_sf"/>
</dbReference>
<evidence type="ECO:0000313" key="5">
    <source>
        <dbReference type="Proteomes" id="UP000509346"/>
    </source>
</evidence>
<dbReference type="AlphaFoldDB" id="A0A7D5PF78"/>
<dbReference type="EMBL" id="CP058909">
    <property type="protein sequence ID" value="QLH82439.1"/>
    <property type="molecule type" value="Genomic_DNA"/>
</dbReference>
<accession>A0A7D5PF78</accession>
<keyword evidence="5" id="KW-1185">Reference proteome</keyword>
<gene>
    <name evidence="3" type="ORF">HZS54_12795</name>
    <name evidence="4" type="ORF">HZS54_13100</name>
</gene>
<feature type="domain" description="HTH arsR-type" evidence="2">
    <location>
        <begin position="79"/>
        <end position="159"/>
    </location>
</feature>
<dbReference type="InterPro" id="IPR011991">
    <property type="entry name" value="ArsR-like_HTH"/>
</dbReference>
<dbReference type="GO" id="GO:0003700">
    <property type="term" value="F:DNA-binding transcription factor activity"/>
    <property type="evidence" value="ECO:0007669"/>
    <property type="project" value="InterPro"/>
</dbReference>
<sequence length="168" mass="17974">MRQKEHTALKNRAHDPSLADRADGRDSSDSPTEATQKTSAGVGAPAEAQSAAKPHEGSGQTATDAPQILADGGQTTVDNLSYCISSRYRMAVLDALEDGAATPSTIAEEQGVGMAHVSRALQRLRERELVELIVPDDRKKGRLYELADDGADLLDQYGDELDRNRGGD</sequence>
<reference evidence="3 5" key="1">
    <citation type="submission" date="2020-07" db="EMBL/GenBank/DDBJ databases">
        <title>Halosimplex litoreum sp. nov. and Halosimplex rubrum sp. nov., isolated from different salt environments.</title>
        <authorList>
            <person name="Cui H."/>
        </authorList>
    </citation>
    <scope>NUCLEOTIDE SEQUENCE [LARGE SCALE GENOMIC DNA]</scope>
    <source>
        <strain evidence="3 5">R2</strain>
    </source>
</reference>
<evidence type="ECO:0000313" key="3">
    <source>
        <dbReference type="EMBL" id="QLH82439.1"/>
    </source>
</evidence>
<dbReference type="SUPFAM" id="SSF46785">
    <property type="entry name" value="Winged helix' DNA-binding domain"/>
    <property type="match status" value="1"/>
</dbReference>
<dbReference type="RefSeq" id="WP_179917590.1">
    <property type="nucleotide sequence ID" value="NZ_CP058909.1"/>
</dbReference>
<dbReference type="CDD" id="cd00090">
    <property type="entry name" value="HTH_ARSR"/>
    <property type="match status" value="1"/>
</dbReference>
<dbReference type="InterPro" id="IPR001845">
    <property type="entry name" value="HTH_ArsR_DNA-bd_dom"/>
</dbReference>
<dbReference type="GeneID" id="90133118"/>
<proteinExistence type="predicted"/>
<name>A0A7D5PF78_9EURY</name>
<dbReference type="KEGG" id="hpel:HZS54_13100"/>
<dbReference type="Gene3D" id="1.10.10.10">
    <property type="entry name" value="Winged helix-like DNA-binding domain superfamily/Winged helix DNA-binding domain"/>
    <property type="match status" value="1"/>
</dbReference>
<dbReference type="Proteomes" id="UP000509346">
    <property type="component" value="Chromosome"/>
</dbReference>
<feature type="region of interest" description="Disordered" evidence="1">
    <location>
        <begin position="1"/>
        <end position="72"/>
    </location>
</feature>
<dbReference type="KEGG" id="hpel:HZS54_12795"/>
<evidence type="ECO:0000313" key="4">
    <source>
        <dbReference type="EMBL" id="QLH82495.1"/>
    </source>
</evidence>
<organism evidence="3 5">
    <name type="scientific">Halosimplex pelagicum</name>
    <dbReference type="NCBI Taxonomy" id="869886"/>
    <lineage>
        <taxon>Archaea</taxon>
        <taxon>Methanobacteriati</taxon>
        <taxon>Methanobacteriota</taxon>
        <taxon>Stenosarchaea group</taxon>
        <taxon>Halobacteria</taxon>
        <taxon>Halobacteriales</taxon>
        <taxon>Haloarculaceae</taxon>
        <taxon>Halosimplex</taxon>
    </lineage>
</organism>
<protein>
    <submittedName>
        <fullName evidence="3">Winged helix-turn-helix transcriptional regulator</fullName>
    </submittedName>
</protein>